<reference evidence="4" key="1">
    <citation type="submission" date="2023-06" db="EMBL/GenBank/DDBJ databases">
        <title>Genomic analysis of the entomopathogenic nematode Steinernema hermaphroditum.</title>
        <authorList>
            <person name="Schwarz E.M."/>
            <person name="Heppert J.K."/>
            <person name="Baniya A."/>
            <person name="Schwartz H.T."/>
            <person name="Tan C.-H."/>
            <person name="Antoshechkin I."/>
            <person name="Sternberg P.W."/>
            <person name="Goodrich-Blair H."/>
            <person name="Dillman A.R."/>
        </authorList>
    </citation>
    <scope>NUCLEOTIDE SEQUENCE</scope>
    <source>
        <strain evidence="4">PS9179</strain>
        <tissue evidence="4">Whole animal</tissue>
    </source>
</reference>
<keyword evidence="2" id="KW-0732">Signal</keyword>
<evidence type="ECO:0000259" key="3">
    <source>
        <dbReference type="PROSITE" id="PS50015"/>
    </source>
</evidence>
<name>A0AA39HHA7_9BILA</name>
<sequence length="117" mass="12436">MGKEDVLDHFGVTTMRTLLLLVVLLSVAAAVAIRPDPNALICSLCTGLMKEVEQTVETDGEGDVIQKANAACDKITGGNPILDPACKAIVDDDIKKVEDDIKNKVSPQQICAKLSLC</sequence>
<feature type="domain" description="Saposin B-type" evidence="3">
    <location>
        <begin position="38"/>
        <end position="117"/>
    </location>
</feature>
<feature type="signal peptide" evidence="2">
    <location>
        <begin position="1"/>
        <end position="30"/>
    </location>
</feature>
<dbReference type="SMART" id="SM00741">
    <property type="entry name" value="SapB"/>
    <property type="match status" value="1"/>
</dbReference>
<accession>A0AA39HHA7</accession>
<proteinExistence type="predicted"/>
<dbReference type="InterPro" id="IPR011001">
    <property type="entry name" value="Saposin-like"/>
</dbReference>
<evidence type="ECO:0000313" key="4">
    <source>
        <dbReference type="EMBL" id="KAK0405435.1"/>
    </source>
</evidence>
<feature type="chain" id="PRO_5041407782" description="Saposin B-type domain-containing protein" evidence="2">
    <location>
        <begin position="31"/>
        <end position="117"/>
    </location>
</feature>
<evidence type="ECO:0000313" key="5">
    <source>
        <dbReference type="Proteomes" id="UP001175271"/>
    </source>
</evidence>
<keyword evidence="5" id="KW-1185">Reference proteome</keyword>
<dbReference type="EMBL" id="JAUCMV010000004">
    <property type="protein sequence ID" value="KAK0405435.1"/>
    <property type="molecule type" value="Genomic_DNA"/>
</dbReference>
<dbReference type="AlphaFoldDB" id="A0AA39HHA7"/>
<dbReference type="PROSITE" id="PS50015">
    <property type="entry name" value="SAP_B"/>
    <property type="match status" value="1"/>
</dbReference>
<gene>
    <name evidence="4" type="ORF">QR680_017993</name>
</gene>
<organism evidence="4 5">
    <name type="scientific">Steinernema hermaphroditum</name>
    <dbReference type="NCBI Taxonomy" id="289476"/>
    <lineage>
        <taxon>Eukaryota</taxon>
        <taxon>Metazoa</taxon>
        <taxon>Ecdysozoa</taxon>
        <taxon>Nematoda</taxon>
        <taxon>Chromadorea</taxon>
        <taxon>Rhabditida</taxon>
        <taxon>Tylenchina</taxon>
        <taxon>Panagrolaimomorpha</taxon>
        <taxon>Strongyloidoidea</taxon>
        <taxon>Steinernematidae</taxon>
        <taxon>Steinernema</taxon>
    </lineage>
</organism>
<keyword evidence="1" id="KW-1015">Disulfide bond</keyword>
<protein>
    <recommendedName>
        <fullName evidence="3">Saposin B-type domain-containing protein</fullName>
    </recommendedName>
</protein>
<dbReference type="Gene3D" id="1.10.225.10">
    <property type="entry name" value="Saposin-like"/>
    <property type="match status" value="1"/>
</dbReference>
<comment type="caution">
    <text evidence="4">The sequence shown here is derived from an EMBL/GenBank/DDBJ whole genome shotgun (WGS) entry which is preliminary data.</text>
</comment>
<dbReference type="Proteomes" id="UP001175271">
    <property type="component" value="Unassembled WGS sequence"/>
</dbReference>
<evidence type="ECO:0000256" key="1">
    <source>
        <dbReference type="ARBA" id="ARBA00023157"/>
    </source>
</evidence>
<evidence type="ECO:0000256" key="2">
    <source>
        <dbReference type="SAM" id="SignalP"/>
    </source>
</evidence>
<dbReference type="InterPro" id="IPR008139">
    <property type="entry name" value="SaposinB_dom"/>
</dbReference>
<dbReference type="SUPFAM" id="SSF47862">
    <property type="entry name" value="Saposin"/>
    <property type="match status" value="1"/>
</dbReference>